<accession>A0A1W0WJL0</accession>
<evidence type="ECO:0000313" key="3">
    <source>
        <dbReference type="EMBL" id="OQV15410.1"/>
    </source>
</evidence>
<dbReference type="AlphaFoldDB" id="A0A1W0WJL0"/>
<keyword evidence="2" id="KW-0472">Membrane</keyword>
<reference evidence="4" key="1">
    <citation type="submission" date="2017-01" db="EMBL/GenBank/DDBJ databases">
        <title>Comparative genomics of anhydrobiosis in the tardigrade Hypsibius dujardini.</title>
        <authorList>
            <person name="Yoshida Y."/>
            <person name="Koutsovoulos G."/>
            <person name="Laetsch D."/>
            <person name="Stevens L."/>
            <person name="Kumar S."/>
            <person name="Horikawa D."/>
            <person name="Ishino K."/>
            <person name="Komine S."/>
            <person name="Tomita M."/>
            <person name="Blaxter M."/>
            <person name="Arakawa K."/>
        </authorList>
    </citation>
    <scope>NUCLEOTIDE SEQUENCE [LARGE SCALE GENOMIC DNA]</scope>
    <source>
        <strain evidence="4">Z151</strain>
    </source>
</reference>
<feature type="transmembrane region" description="Helical" evidence="2">
    <location>
        <begin position="58"/>
        <end position="80"/>
    </location>
</feature>
<keyword evidence="2" id="KW-1133">Transmembrane helix</keyword>
<evidence type="ECO:0000256" key="2">
    <source>
        <dbReference type="SAM" id="Phobius"/>
    </source>
</evidence>
<comment type="caution">
    <text evidence="3">The sequence shown here is derived from an EMBL/GenBank/DDBJ whole genome shotgun (WGS) entry which is preliminary data.</text>
</comment>
<dbReference type="EMBL" id="MTYJ01000089">
    <property type="protein sequence ID" value="OQV15410.1"/>
    <property type="molecule type" value="Genomic_DNA"/>
</dbReference>
<feature type="compositionally biased region" description="Basic and acidic residues" evidence="1">
    <location>
        <begin position="86"/>
        <end position="98"/>
    </location>
</feature>
<keyword evidence="4" id="KW-1185">Reference proteome</keyword>
<evidence type="ECO:0000256" key="1">
    <source>
        <dbReference type="SAM" id="MobiDB-lite"/>
    </source>
</evidence>
<protein>
    <submittedName>
        <fullName evidence="3">Uncharacterized protein</fullName>
    </submittedName>
</protein>
<name>A0A1W0WJL0_HYPEX</name>
<evidence type="ECO:0000313" key="4">
    <source>
        <dbReference type="Proteomes" id="UP000192578"/>
    </source>
</evidence>
<sequence>MTDSRITVDSALAVHPARGNSVNSVTKTGLNFKRHNLPPERHGVIFDRTSSIPMSSKAYRSIIGGVLLLAVAIAVGGFVFGSSAKSPEEKGTRERYEDENASNGSALDYLAITPVAGPWGLRN</sequence>
<proteinExistence type="predicted"/>
<gene>
    <name evidence="3" type="ORF">BV898_10419</name>
</gene>
<organism evidence="3 4">
    <name type="scientific">Hypsibius exemplaris</name>
    <name type="common">Freshwater tardigrade</name>
    <dbReference type="NCBI Taxonomy" id="2072580"/>
    <lineage>
        <taxon>Eukaryota</taxon>
        <taxon>Metazoa</taxon>
        <taxon>Ecdysozoa</taxon>
        <taxon>Tardigrada</taxon>
        <taxon>Eutardigrada</taxon>
        <taxon>Parachela</taxon>
        <taxon>Hypsibioidea</taxon>
        <taxon>Hypsibiidae</taxon>
        <taxon>Hypsibius</taxon>
    </lineage>
</organism>
<dbReference type="Proteomes" id="UP000192578">
    <property type="component" value="Unassembled WGS sequence"/>
</dbReference>
<keyword evidence="2" id="KW-0812">Transmembrane</keyword>
<feature type="region of interest" description="Disordered" evidence="1">
    <location>
        <begin position="81"/>
        <end position="101"/>
    </location>
</feature>